<comment type="caution">
    <text evidence="1">The sequence shown here is derived from an EMBL/GenBank/DDBJ whole genome shotgun (WGS) entry which is preliminary data.</text>
</comment>
<organism evidence="1 5">
    <name type="scientific">Rotaria magnacalcarata</name>
    <dbReference type="NCBI Taxonomy" id="392030"/>
    <lineage>
        <taxon>Eukaryota</taxon>
        <taxon>Metazoa</taxon>
        <taxon>Spiralia</taxon>
        <taxon>Gnathifera</taxon>
        <taxon>Rotifera</taxon>
        <taxon>Eurotatoria</taxon>
        <taxon>Bdelloidea</taxon>
        <taxon>Philodinida</taxon>
        <taxon>Philodinidae</taxon>
        <taxon>Rotaria</taxon>
    </lineage>
</organism>
<dbReference type="EMBL" id="CAJOBH010116584">
    <property type="protein sequence ID" value="CAF4688978.1"/>
    <property type="molecule type" value="Genomic_DNA"/>
</dbReference>
<name>A0A8S2Y607_9BILA</name>
<dbReference type="EMBL" id="CAJOBJ010087692">
    <property type="protein sequence ID" value="CAF4527409.1"/>
    <property type="molecule type" value="Genomic_DNA"/>
</dbReference>
<dbReference type="EMBL" id="CAJOBI010108876">
    <property type="protein sequence ID" value="CAF4623566.1"/>
    <property type="molecule type" value="Genomic_DNA"/>
</dbReference>
<reference evidence="1" key="1">
    <citation type="submission" date="2021-02" db="EMBL/GenBank/DDBJ databases">
        <authorList>
            <person name="Nowell W R."/>
        </authorList>
    </citation>
    <scope>NUCLEOTIDE SEQUENCE</scope>
</reference>
<sequence>TSLDLPATETTCHKTVEDHVNEQLTTNTLTTTSKITEQTASADYQLAVGDLEKTGETERPSLDVLTEATREIITTKASTT</sequence>
<dbReference type="Proteomes" id="UP000681720">
    <property type="component" value="Unassembled WGS sequence"/>
</dbReference>
<accession>A0A8S2Y607</accession>
<evidence type="ECO:0000313" key="5">
    <source>
        <dbReference type="Proteomes" id="UP000681720"/>
    </source>
</evidence>
<proteinExistence type="predicted"/>
<evidence type="ECO:0000313" key="3">
    <source>
        <dbReference type="EMBL" id="CAF4623566.1"/>
    </source>
</evidence>
<protein>
    <submittedName>
        <fullName evidence="1">Uncharacterized protein</fullName>
    </submittedName>
</protein>
<feature type="non-terminal residue" evidence="1">
    <location>
        <position position="1"/>
    </location>
</feature>
<evidence type="ECO:0000313" key="1">
    <source>
        <dbReference type="EMBL" id="CAF4527409.1"/>
    </source>
</evidence>
<feature type="non-terminal residue" evidence="1">
    <location>
        <position position="80"/>
    </location>
</feature>
<dbReference type="Proteomes" id="UP000676336">
    <property type="component" value="Unassembled WGS sequence"/>
</dbReference>
<gene>
    <name evidence="4" type="ORF">BYL167_LOCUS43634</name>
    <name evidence="1" type="ORF">GIL414_LOCUS35880</name>
    <name evidence="2" type="ORF">SMN809_LOCUS38791</name>
    <name evidence="3" type="ORF">SMN809_LOCUS39996</name>
</gene>
<dbReference type="EMBL" id="CAJOBI010102285">
    <property type="protein sequence ID" value="CAF4594029.1"/>
    <property type="molecule type" value="Genomic_DNA"/>
</dbReference>
<dbReference type="Proteomes" id="UP000681967">
    <property type="component" value="Unassembled WGS sequence"/>
</dbReference>
<evidence type="ECO:0000313" key="4">
    <source>
        <dbReference type="EMBL" id="CAF4688978.1"/>
    </source>
</evidence>
<evidence type="ECO:0000313" key="2">
    <source>
        <dbReference type="EMBL" id="CAF4594029.1"/>
    </source>
</evidence>
<dbReference type="AlphaFoldDB" id="A0A8S2Y607"/>